<dbReference type="EMBL" id="LYVF01000182">
    <property type="protein sequence ID" value="OAT80307.1"/>
    <property type="molecule type" value="Genomic_DNA"/>
</dbReference>
<organism evidence="1 2">
    <name type="scientific">Desulfotomaculum copahuensis</name>
    <dbReference type="NCBI Taxonomy" id="1838280"/>
    <lineage>
        <taxon>Bacteria</taxon>
        <taxon>Bacillati</taxon>
        <taxon>Bacillota</taxon>
        <taxon>Clostridia</taxon>
        <taxon>Eubacteriales</taxon>
        <taxon>Desulfotomaculaceae</taxon>
        <taxon>Desulfotomaculum</taxon>
    </lineage>
</organism>
<protein>
    <submittedName>
        <fullName evidence="1">Uncharacterized protein</fullName>
    </submittedName>
</protein>
<evidence type="ECO:0000313" key="1">
    <source>
        <dbReference type="EMBL" id="OAT80307.1"/>
    </source>
</evidence>
<gene>
    <name evidence="1" type="ORF">A6M21_13915</name>
</gene>
<dbReference type="AlphaFoldDB" id="A0A1B7LC36"/>
<name>A0A1B7LC36_9FIRM</name>
<accession>A0A1B7LC36</accession>
<dbReference type="OrthoDB" id="1787311at2"/>
<keyword evidence="2" id="KW-1185">Reference proteome</keyword>
<dbReference type="Proteomes" id="UP000078532">
    <property type="component" value="Unassembled WGS sequence"/>
</dbReference>
<evidence type="ECO:0000313" key="2">
    <source>
        <dbReference type="Proteomes" id="UP000078532"/>
    </source>
</evidence>
<comment type="caution">
    <text evidence="1">The sequence shown here is derived from an EMBL/GenBank/DDBJ whole genome shotgun (WGS) entry which is preliminary data.</text>
</comment>
<proteinExistence type="predicted"/>
<sequence>MTFTQTLKSLKEAGITAVPVPGTSKYYIRFRDGESFFVGEKVLLQLASSAQEDESLEATLRKTPLRPEHPAAVAGRTYKVNFL</sequence>
<reference evidence="1 2" key="1">
    <citation type="submission" date="2016-04" db="EMBL/GenBank/DDBJ databases">
        <authorList>
            <person name="Evans L.H."/>
            <person name="Alamgir A."/>
            <person name="Owens N."/>
            <person name="Weber N.D."/>
            <person name="Virtaneva K."/>
            <person name="Barbian K."/>
            <person name="Babar A."/>
            <person name="Rosenke K."/>
        </authorList>
    </citation>
    <scope>NUCLEOTIDE SEQUENCE [LARGE SCALE GENOMIC DNA]</scope>
    <source>
        <strain evidence="1 2">LMa1</strain>
    </source>
</reference>
<dbReference type="RefSeq" id="WP_066669999.1">
    <property type="nucleotide sequence ID" value="NZ_LYVF01000182.1"/>
</dbReference>